<gene>
    <name evidence="6" type="ORF">GT576_00230</name>
</gene>
<name>A0A6N9JSW1_9FIRM</name>
<dbReference type="PANTHER" id="PTHR30629:SF2">
    <property type="entry name" value="PROPHAGE INTEGRASE INTS-RELATED"/>
    <property type="match status" value="1"/>
</dbReference>
<organism evidence="6 7">
    <name type="scientific">Dorea longicatena</name>
    <dbReference type="NCBI Taxonomy" id="88431"/>
    <lineage>
        <taxon>Bacteria</taxon>
        <taxon>Bacillati</taxon>
        <taxon>Bacillota</taxon>
        <taxon>Clostridia</taxon>
        <taxon>Lachnospirales</taxon>
        <taxon>Lachnospiraceae</taxon>
        <taxon>Dorea</taxon>
    </lineage>
</organism>
<evidence type="ECO:0000256" key="3">
    <source>
        <dbReference type="ARBA" id="ARBA00023125"/>
    </source>
</evidence>
<dbReference type="AlphaFoldDB" id="A0A6N9JSW1"/>
<reference evidence="6 7" key="1">
    <citation type="journal article" date="2019" name="Nat. Med.">
        <title>A library of human gut bacterial isolates paired with longitudinal multiomics data enables mechanistic microbiome research.</title>
        <authorList>
            <person name="Poyet M."/>
            <person name="Groussin M."/>
            <person name="Gibbons S.M."/>
            <person name="Avila-Pacheco J."/>
            <person name="Jiang X."/>
            <person name="Kearney S.M."/>
            <person name="Perrotta A.R."/>
            <person name="Berdy B."/>
            <person name="Zhao S."/>
            <person name="Lieberman T.D."/>
            <person name="Swanson P.K."/>
            <person name="Smith M."/>
            <person name="Roesemann S."/>
            <person name="Alexander J.E."/>
            <person name="Rich S.A."/>
            <person name="Livny J."/>
            <person name="Vlamakis H."/>
            <person name="Clish C."/>
            <person name="Bullock K."/>
            <person name="Deik A."/>
            <person name="Scott J."/>
            <person name="Pierce K.A."/>
            <person name="Xavier R.J."/>
            <person name="Alm E.J."/>
        </authorList>
    </citation>
    <scope>NUCLEOTIDE SEQUENCE [LARGE SCALE GENOMIC DNA]</scope>
    <source>
        <strain evidence="6 7">BIOML-A1</strain>
    </source>
</reference>
<dbReference type="SUPFAM" id="SSF56349">
    <property type="entry name" value="DNA breaking-rejoining enzymes"/>
    <property type="match status" value="1"/>
</dbReference>
<evidence type="ECO:0000256" key="4">
    <source>
        <dbReference type="ARBA" id="ARBA00023172"/>
    </source>
</evidence>
<evidence type="ECO:0000313" key="7">
    <source>
        <dbReference type="Proteomes" id="UP000449249"/>
    </source>
</evidence>
<feature type="domain" description="Tyr recombinase" evidence="5">
    <location>
        <begin position="195"/>
        <end position="393"/>
    </location>
</feature>
<evidence type="ECO:0000256" key="2">
    <source>
        <dbReference type="ARBA" id="ARBA00022908"/>
    </source>
</evidence>
<keyword evidence="2" id="KW-0229">DNA integration</keyword>
<dbReference type="OrthoDB" id="9785687at2"/>
<dbReference type="RefSeq" id="WP_139009867.1">
    <property type="nucleotide sequence ID" value="NZ_CAXSPU010000015.1"/>
</dbReference>
<dbReference type="InterPro" id="IPR002104">
    <property type="entry name" value="Integrase_catalytic"/>
</dbReference>
<dbReference type="InterPro" id="IPR010998">
    <property type="entry name" value="Integrase_recombinase_N"/>
</dbReference>
<comment type="similarity">
    <text evidence="1">Belongs to the 'phage' integrase family.</text>
</comment>
<dbReference type="GO" id="GO:0003677">
    <property type="term" value="F:DNA binding"/>
    <property type="evidence" value="ECO:0007669"/>
    <property type="project" value="UniProtKB-KW"/>
</dbReference>
<keyword evidence="3" id="KW-0238">DNA-binding</keyword>
<dbReference type="Proteomes" id="UP000449249">
    <property type="component" value="Unassembled WGS sequence"/>
</dbReference>
<dbReference type="GO" id="GO:0006310">
    <property type="term" value="P:DNA recombination"/>
    <property type="evidence" value="ECO:0007669"/>
    <property type="project" value="UniProtKB-KW"/>
</dbReference>
<dbReference type="Pfam" id="PF00589">
    <property type="entry name" value="Phage_integrase"/>
    <property type="match status" value="1"/>
</dbReference>
<dbReference type="InterPro" id="IPR011010">
    <property type="entry name" value="DNA_brk_join_enz"/>
</dbReference>
<dbReference type="InterPro" id="IPR050808">
    <property type="entry name" value="Phage_Integrase"/>
</dbReference>
<protein>
    <submittedName>
        <fullName evidence="6">Tyrosine-type recombinase/integrase</fullName>
    </submittedName>
</protein>
<dbReference type="PROSITE" id="PS51898">
    <property type="entry name" value="TYR_RECOMBINASE"/>
    <property type="match status" value="1"/>
</dbReference>
<dbReference type="Gene3D" id="1.10.443.10">
    <property type="entry name" value="Intergrase catalytic core"/>
    <property type="match status" value="1"/>
</dbReference>
<accession>A0A6N9JSW1</accession>
<keyword evidence="4" id="KW-0233">DNA recombination</keyword>
<evidence type="ECO:0000256" key="1">
    <source>
        <dbReference type="ARBA" id="ARBA00008857"/>
    </source>
</evidence>
<dbReference type="EMBL" id="WWSH01000001">
    <property type="protein sequence ID" value="MZK08809.1"/>
    <property type="molecule type" value="Genomic_DNA"/>
</dbReference>
<evidence type="ECO:0000259" key="5">
    <source>
        <dbReference type="PROSITE" id="PS51898"/>
    </source>
</evidence>
<sequence>MYNTIIALQSLIESATLNTAEMSQYTDMTYAKKKKLVSEIYFKDKKRKEFYACKDGRYKSYNPQFIAPSEKELVQKLYDYYFNNTLEDIYKQWVQHRAETQIVSQKTIEEDIGIWNRFIADTELARMQIAEIKPVHVMKLFQIWTGNGKITRKDFNNRKSVLNGIFRHAVLNEIITFSPITDLPCNTLKFKLPNASKKAYTVEERAMLLSYLKTLEQDAYTLAIQFAFYGIFRVGEIKGLTWDTENENIITIKQQLVEERTLQEDMTFSHPHRVLKDPKGNPFYSIRTEELPEAGINILRKMKELNPNGKLVFMHEGRPLTTDTFNRRLKKYCGELGITYLSSHKIRFTNASMLFDAGVKAIDIQPLLGHSNLAMTQHYIGQRTTERDSTEMARILA</sequence>
<evidence type="ECO:0000313" key="6">
    <source>
        <dbReference type="EMBL" id="MZK08809.1"/>
    </source>
</evidence>
<dbReference type="InterPro" id="IPR013762">
    <property type="entry name" value="Integrase-like_cat_sf"/>
</dbReference>
<comment type="caution">
    <text evidence="6">The sequence shown here is derived from an EMBL/GenBank/DDBJ whole genome shotgun (WGS) entry which is preliminary data.</text>
</comment>
<dbReference type="Gene3D" id="1.10.150.130">
    <property type="match status" value="1"/>
</dbReference>
<proteinExistence type="inferred from homology"/>
<dbReference type="PANTHER" id="PTHR30629">
    <property type="entry name" value="PROPHAGE INTEGRASE"/>
    <property type="match status" value="1"/>
</dbReference>
<dbReference type="GO" id="GO:0015074">
    <property type="term" value="P:DNA integration"/>
    <property type="evidence" value="ECO:0007669"/>
    <property type="project" value="UniProtKB-KW"/>
</dbReference>